<dbReference type="GO" id="GO:0016987">
    <property type="term" value="F:sigma factor activity"/>
    <property type="evidence" value="ECO:0007669"/>
    <property type="project" value="UniProtKB-KW"/>
</dbReference>
<proteinExistence type="inferred from homology"/>
<comment type="caution">
    <text evidence="7">The sequence shown here is derived from an EMBL/GenBank/DDBJ whole genome shotgun (WGS) entry which is preliminary data.</text>
</comment>
<dbReference type="Pfam" id="PF08281">
    <property type="entry name" value="Sigma70_r4_2"/>
    <property type="match status" value="1"/>
</dbReference>
<accession>A0A372NNF3</accession>
<dbReference type="NCBIfam" id="TIGR02937">
    <property type="entry name" value="sigma70-ECF"/>
    <property type="match status" value="1"/>
</dbReference>
<dbReference type="InterPro" id="IPR013325">
    <property type="entry name" value="RNA_pol_sigma_r2"/>
</dbReference>
<dbReference type="PANTHER" id="PTHR43133:SF46">
    <property type="entry name" value="RNA POLYMERASE SIGMA-70 FACTOR ECF SUBFAMILY"/>
    <property type="match status" value="1"/>
</dbReference>
<evidence type="ECO:0000313" key="8">
    <source>
        <dbReference type="Proteomes" id="UP000264217"/>
    </source>
</evidence>
<dbReference type="InterPro" id="IPR039425">
    <property type="entry name" value="RNA_pol_sigma-70-like"/>
</dbReference>
<dbReference type="GO" id="GO:0003677">
    <property type="term" value="F:DNA binding"/>
    <property type="evidence" value="ECO:0007669"/>
    <property type="project" value="InterPro"/>
</dbReference>
<sequence length="200" mass="23085">MSTRRLTPDAELLQQMQADDQLALLALMKRYDKKIFRYILGKTRSAEASEEFVQDIFLSVWNNRANLVITDSFEPYLYKAAKFKVIDHYIAGSKAIVEVEEVLQERESFTTASPENAVIDAELNQWLQTEVEKMPVNIREAFSLSRMEHLSIKEIAGKLSLSEQTVKNNISIAIKQLHYRFKRIENPMLMVAIAVKLFLN</sequence>
<dbReference type="AlphaFoldDB" id="A0A372NNF3"/>
<keyword evidence="3" id="KW-0731">Sigma factor</keyword>
<evidence type="ECO:0000259" key="6">
    <source>
        <dbReference type="Pfam" id="PF08281"/>
    </source>
</evidence>
<dbReference type="InterPro" id="IPR036388">
    <property type="entry name" value="WH-like_DNA-bd_sf"/>
</dbReference>
<dbReference type="Proteomes" id="UP000264217">
    <property type="component" value="Unassembled WGS sequence"/>
</dbReference>
<evidence type="ECO:0000313" key="7">
    <source>
        <dbReference type="EMBL" id="RFZ90461.1"/>
    </source>
</evidence>
<keyword evidence="2" id="KW-0805">Transcription regulation</keyword>
<evidence type="ECO:0000256" key="4">
    <source>
        <dbReference type="ARBA" id="ARBA00023163"/>
    </source>
</evidence>
<evidence type="ECO:0000259" key="5">
    <source>
        <dbReference type="Pfam" id="PF04542"/>
    </source>
</evidence>
<dbReference type="RefSeq" id="WP_117393873.1">
    <property type="nucleotide sequence ID" value="NZ_QWDC01000004.1"/>
</dbReference>
<comment type="similarity">
    <text evidence="1">Belongs to the sigma-70 factor family. ECF subfamily.</text>
</comment>
<dbReference type="InterPro" id="IPR007627">
    <property type="entry name" value="RNA_pol_sigma70_r2"/>
</dbReference>
<dbReference type="OrthoDB" id="659948at2"/>
<dbReference type="Gene3D" id="1.10.1740.10">
    <property type="match status" value="1"/>
</dbReference>
<evidence type="ECO:0000256" key="2">
    <source>
        <dbReference type="ARBA" id="ARBA00023015"/>
    </source>
</evidence>
<dbReference type="SUPFAM" id="SSF88659">
    <property type="entry name" value="Sigma3 and sigma4 domains of RNA polymerase sigma factors"/>
    <property type="match status" value="1"/>
</dbReference>
<keyword evidence="4" id="KW-0804">Transcription</keyword>
<dbReference type="GO" id="GO:0006352">
    <property type="term" value="P:DNA-templated transcription initiation"/>
    <property type="evidence" value="ECO:0007669"/>
    <property type="project" value="InterPro"/>
</dbReference>
<dbReference type="PANTHER" id="PTHR43133">
    <property type="entry name" value="RNA POLYMERASE ECF-TYPE SIGMA FACTO"/>
    <property type="match status" value="1"/>
</dbReference>
<dbReference type="Gene3D" id="1.10.10.10">
    <property type="entry name" value="Winged helix-like DNA-binding domain superfamily/Winged helix DNA-binding domain"/>
    <property type="match status" value="1"/>
</dbReference>
<feature type="domain" description="RNA polymerase sigma-70 region 2" evidence="5">
    <location>
        <begin position="27"/>
        <end position="89"/>
    </location>
</feature>
<reference evidence="7 8" key="1">
    <citation type="submission" date="2018-08" db="EMBL/GenBank/DDBJ databases">
        <title>Mucilaginibacter sp. MYSH2.</title>
        <authorList>
            <person name="Seo T."/>
        </authorList>
    </citation>
    <scope>NUCLEOTIDE SEQUENCE [LARGE SCALE GENOMIC DNA]</scope>
    <source>
        <strain evidence="7 8">MYSH2</strain>
    </source>
</reference>
<dbReference type="Pfam" id="PF04542">
    <property type="entry name" value="Sigma70_r2"/>
    <property type="match status" value="1"/>
</dbReference>
<organism evidence="7 8">
    <name type="scientific">Mucilaginibacter conchicola</name>
    <dbReference type="NCBI Taxonomy" id="2303333"/>
    <lineage>
        <taxon>Bacteria</taxon>
        <taxon>Pseudomonadati</taxon>
        <taxon>Bacteroidota</taxon>
        <taxon>Sphingobacteriia</taxon>
        <taxon>Sphingobacteriales</taxon>
        <taxon>Sphingobacteriaceae</taxon>
        <taxon>Mucilaginibacter</taxon>
    </lineage>
</organism>
<dbReference type="InterPro" id="IPR013249">
    <property type="entry name" value="RNA_pol_sigma70_r4_t2"/>
</dbReference>
<evidence type="ECO:0000256" key="3">
    <source>
        <dbReference type="ARBA" id="ARBA00023082"/>
    </source>
</evidence>
<dbReference type="SUPFAM" id="SSF88946">
    <property type="entry name" value="Sigma2 domain of RNA polymerase sigma factors"/>
    <property type="match status" value="1"/>
</dbReference>
<dbReference type="InterPro" id="IPR013324">
    <property type="entry name" value="RNA_pol_sigma_r3/r4-like"/>
</dbReference>
<keyword evidence="8" id="KW-1185">Reference proteome</keyword>
<dbReference type="EMBL" id="QWDC01000004">
    <property type="protein sequence ID" value="RFZ90461.1"/>
    <property type="molecule type" value="Genomic_DNA"/>
</dbReference>
<protein>
    <submittedName>
        <fullName evidence="7">Sigma-70 family RNA polymerase sigma factor</fullName>
    </submittedName>
</protein>
<feature type="domain" description="RNA polymerase sigma factor 70 region 4 type 2" evidence="6">
    <location>
        <begin position="125"/>
        <end position="177"/>
    </location>
</feature>
<evidence type="ECO:0000256" key="1">
    <source>
        <dbReference type="ARBA" id="ARBA00010641"/>
    </source>
</evidence>
<name>A0A372NNF3_9SPHI</name>
<dbReference type="InterPro" id="IPR014284">
    <property type="entry name" value="RNA_pol_sigma-70_dom"/>
</dbReference>
<gene>
    <name evidence="7" type="ORF">D0C36_21990</name>
</gene>